<accession>A0ABS8UDI0</accession>
<dbReference type="RefSeq" id="WP_232136604.1">
    <property type="nucleotide sequence ID" value="NZ_CP089507.1"/>
</dbReference>
<name>A0ABS8UDI0_9GAMM</name>
<keyword evidence="1" id="KW-0732">Signal</keyword>
<evidence type="ECO:0000313" key="3">
    <source>
        <dbReference type="Proteomes" id="UP001430360"/>
    </source>
</evidence>
<organism evidence="2 3">
    <name type="scientific">Luteimonas fraxinea</name>
    <dbReference type="NCBI Taxonomy" id="2901869"/>
    <lineage>
        <taxon>Bacteria</taxon>
        <taxon>Pseudomonadati</taxon>
        <taxon>Pseudomonadota</taxon>
        <taxon>Gammaproteobacteria</taxon>
        <taxon>Lysobacterales</taxon>
        <taxon>Lysobacteraceae</taxon>
        <taxon>Luteimonas</taxon>
    </lineage>
</organism>
<evidence type="ECO:0000256" key="1">
    <source>
        <dbReference type="SAM" id="SignalP"/>
    </source>
</evidence>
<comment type="caution">
    <text evidence="2">The sequence shown here is derived from an EMBL/GenBank/DDBJ whole genome shotgun (WGS) entry which is preliminary data.</text>
</comment>
<gene>
    <name evidence="2" type="ORF">LTT95_11450</name>
</gene>
<evidence type="ECO:0000313" key="2">
    <source>
        <dbReference type="EMBL" id="MCD9097553.1"/>
    </source>
</evidence>
<protein>
    <submittedName>
        <fullName evidence="2">Uncharacterized protein</fullName>
    </submittedName>
</protein>
<feature type="signal peptide" evidence="1">
    <location>
        <begin position="1"/>
        <end position="25"/>
    </location>
</feature>
<dbReference type="Proteomes" id="UP001430360">
    <property type="component" value="Unassembled WGS sequence"/>
</dbReference>
<reference evidence="2" key="2">
    <citation type="journal article" date="2022" name="Syst. Appl. Microbiol.">
        <title>Physiological and genomic characterisation of Luteimonas fraxinea sp. nov., a bacterial species associated with trees tolerant to ash dieback.</title>
        <authorList>
            <person name="Ulrich K."/>
            <person name="Becker R."/>
            <person name="Behrendt U."/>
            <person name="Kube M."/>
            <person name="Schneck V."/>
            <person name="Ulrich A."/>
        </authorList>
    </citation>
    <scope>NUCLEOTIDE SEQUENCE</scope>
    <source>
        <strain evidence="2">A1P009</strain>
    </source>
</reference>
<sequence>MRHPIQTGLILLLPCLALAAGTAHAAGARAGVQPTPGEMVLLRDVSARHAVRQAPPGIGLIVDPTPNRQLMPSLPGGELSDADFLSLDTGNQVQGAMRGDGGIAAPVTRVLTGTLGGGANARDASGIQGAGTLGAATGGVSGMVTGATRGIGSQITGALSQMPFAQPANGGGP</sequence>
<proteinExistence type="predicted"/>
<feature type="chain" id="PRO_5046230412" evidence="1">
    <location>
        <begin position="26"/>
        <end position="173"/>
    </location>
</feature>
<reference evidence="2" key="1">
    <citation type="submission" date="2021-12" db="EMBL/GenBank/DDBJ databases">
        <authorList>
            <person name="Ulrich A."/>
        </authorList>
    </citation>
    <scope>NUCLEOTIDE SEQUENCE</scope>
    <source>
        <strain evidence="2">A1P009</strain>
    </source>
</reference>
<dbReference type="EMBL" id="JAJQKU010000003">
    <property type="protein sequence ID" value="MCD9097553.1"/>
    <property type="molecule type" value="Genomic_DNA"/>
</dbReference>
<keyword evidence="3" id="KW-1185">Reference proteome</keyword>